<gene>
    <name evidence="2" type="ORF">OSB04_030955</name>
</gene>
<feature type="compositionally biased region" description="Low complexity" evidence="1">
    <location>
        <begin position="7"/>
        <end position="18"/>
    </location>
</feature>
<dbReference type="Proteomes" id="UP001172457">
    <property type="component" value="Chromosome 8"/>
</dbReference>
<keyword evidence="3" id="KW-1185">Reference proteome</keyword>
<evidence type="ECO:0000313" key="3">
    <source>
        <dbReference type="Proteomes" id="UP001172457"/>
    </source>
</evidence>
<dbReference type="EMBL" id="JARYMX010000008">
    <property type="protein sequence ID" value="KAJ9538222.1"/>
    <property type="molecule type" value="Genomic_DNA"/>
</dbReference>
<evidence type="ECO:0000256" key="1">
    <source>
        <dbReference type="SAM" id="MobiDB-lite"/>
    </source>
</evidence>
<evidence type="ECO:0000313" key="2">
    <source>
        <dbReference type="EMBL" id="KAJ9538222.1"/>
    </source>
</evidence>
<proteinExistence type="predicted"/>
<reference evidence="2" key="1">
    <citation type="submission" date="2023-03" db="EMBL/GenBank/DDBJ databases">
        <title>Chromosome-scale reference genome and RAD-based genetic map of yellow starthistle (Centaurea solstitialis) reveal putative structural variation and QTLs associated with invader traits.</title>
        <authorList>
            <person name="Reatini B."/>
            <person name="Cang F.A."/>
            <person name="Jiang Q."/>
            <person name="Mckibben M.T.W."/>
            <person name="Barker M.S."/>
            <person name="Rieseberg L.H."/>
            <person name="Dlugosch K.M."/>
        </authorList>
    </citation>
    <scope>NUCLEOTIDE SEQUENCE</scope>
    <source>
        <strain evidence="2">CAN-66</strain>
        <tissue evidence="2">Leaf</tissue>
    </source>
</reference>
<organism evidence="2 3">
    <name type="scientific">Centaurea solstitialis</name>
    <name type="common">yellow star-thistle</name>
    <dbReference type="NCBI Taxonomy" id="347529"/>
    <lineage>
        <taxon>Eukaryota</taxon>
        <taxon>Viridiplantae</taxon>
        <taxon>Streptophyta</taxon>
        <taxon>Embryophyta</taxon>
        <taxon>Tracheophyta</taxon>
        <taxon>Spermatophyta</taxon>
        <taxon>Magnoliopsida</taxon>
        <taxon>eudicotyledons</taxon>
        <taxon>Gunneridae</taxon>
        <taxon>Pentapetalae</taxon>
        <taxon>asterids</taxon>
        <taxon>campanulids</taxon>
        <taxon>Asterales</taxon>
        <taxon>Asteraceae</taxon>
        <taxon>Carduoideae</taxon>
        <taxon>Cardueae</taxon>
        <taxon>Centaureinae</taxon>
        <taxon>Centaurea</taxon>
    </lineage>
</organism>
<feature type="region of interest" description="Disordered" evidence="1">
    <location>
        <begin position="1"/>
        <end position="20"/>
    </location>
</feature>
<comment type="caution">
    <text evidence="2">The sequence shown here is derived from an EMBL/GenBank/DDBJ whole genome shotgun (WGS) entry which is preliminary data.</text>
</comment>
<dbReference type="AlphaFoldDB" id="A0AA38VTU2"/>
<accession>A0AA38VTU2</accession>
<name>A0AA38VTU2_9ASTR</name>
<protein>
    <submittedName>
        <fullName evidence="2">Uncharacterized protein</fullName>
    </submittedName>
</protein>
<sequence length="117" mass="12749">MGRNAARRAGSSSSRAASTDSVSTLASELSAIATASTSLLDSLNERQMGIDFKFYLAPHNHLSVVRLRMKWYGGGKVVLSVELCDTKSTVVLNLHKHNYYQCRSDKDPEFPTLVAGS</sequence>